<evidence type="ECO:0000256" key="1">
    <source>
        <dbReference type="SAM" id="MobiDB-lite"/>
    </source>
</evidence>
<accession>A0ABS1UVA0</accession>
<proteinExistence type="predicted"/>
<evidence type="ECO:0000313" key="4">
    <source>
        <dbReference type="Proteomes" id="UP000661193"/>
    </source>
</evidence>
<feature type="region of interest" description="Disordered" evidence="1">
    <location>
        <begin position="31"/>
        <end position="69"/>
    </location>
</feature>
<keyword evidence="4" id="KW-1185">Reference proteome</keyword>
<keyword evidence="2" id="KW-1133">Transmembrane helix</keyword>
<comment type="caution">
    <text evidence="3">The sequence shown here is derived from an EMBL/GenBank/DDBJ whole genome shotgun (WGS) entry which is preliminary data.</text>
</comment>
<feature type="transmembrane region" description="Helical" evidence="2">
    <location>
        <begin position="134"/>
        <end position="155"/>
    </location>
</feature>
<evidence type="ECO:0000256" key="2">
    <source>
        <dbReference type="SAM" id="Phobius"/>
    </source>
</evidence>
<reference evidence="3 4" key="1">
    <citation type="submission" date="2021-01" db="EMBL/GenBank/DDBJ databases">
        <title>Genome sequencing of Micromonospora fiedleri MG-37.</title>
        <authorList>
            <person name="Moreland P.E.J."/>
            <person name="Stach J.E.M."/>
        </authorList>
    </citation>
    <scope>NUCLEOTIDE SEQUENCE [LARGE SCALE GENOMIC DNA]</scope>
    <source>
        <strain evidence="3 4">MG-37</strain>
    </source>
</reference>
<evidence type="ECO:0000313" key="3">
    <source>
        <dbReference type="EMBL" id="MBL6280294.1"/>
    </source>
</evidence>
<gene>
    <name evidence="3" type="ORF">JMF97_29450</name>
</gene>
<sequence>MMESLGPAFHYGKSIGSGAGGRILEHDGVTERPEQAVRRSAGNPPAEAYAATRGRRTTQSNGAPEQQTTVVTNRQRERLLPGRPVGGMSVYLILSVCTAGQQRKRTSAVSRRLSKVGDGSLVVVPTIGAMNRGAWLIVGSLVAILLVIAGLALFLRRRANADRSDRTLREARRAIRQSGRDQRHRHRGNIRGKGYGGDDNQGYNAGVSSDGGGMP</sequence>
<dbReference type="EMBL" id="JAETXL010000018">
    <property type="protein sequence ID" value="MBL6280294.1"/>
    <property type="molecule type" value="Genomic_DNA"/>
</dbReference>
<feature type="region of interest" description="Disordered" evidence="1">
    <location>
        <begin position="173"/>
        <end position="215"/>
    </location>
</feature>
<feature type="compositionally biased region" description="Polar residues" evidence="1">
    <location>
        <begin position="57"/>
        <end position="69"/>
    </location>
</feature>
<organism evidence="3 4">
    <name type="scientific">Micromonospora fiedleri</name>
    <dbReference type="NCBI Taxonomy" id="1157498"/>
    <lineage>
        <taxon>Bacteria</taxon>
        <taxon>Bacillati</taxon>
        <taxon>Actinomycetota</taxon>
        <taxon>Actinomycetes</taxon>
        <taxon>Micromonosporales</taxon>
        <taxon>Micromonosporaceae</taxon>
        <taxon>Micromonospora</taxon>
    </lineage>
</organism>
<keyword evidence="2" id="KW-0812">Transmembrane</keyword>
<name>A0ABS1UVA0_9ACTN</name>
<dbReference type="RefSeq" id="WP_203224510.1">
    <property type="nucleotide sequence ID" value="NZ_JAETXL010000018.1"/>
</dbReference>
<dbReference type="Proteomes" id="UP000661193">
    <property type="component" value="Unassembled WGS sequence"/>
</dbReference>
<protein>
    <recommendedName>
        <fullName evidence="5">LPXTG-motif cell wall anchor domain-containing protein</fullName>
    </recommendedName>
</protein>
<keyword evidence="2" id="KW-0472">Membrane</keyword>
<evidence type="ECO:0008006" key="5">
    <source>
        <dbReference type="Google" id="ProtNLM"/>
    </source>
</evidence>